<dbReference type="Pfam" id="PF00668">
    <property type="entry name" value="Condensation"/>
    <property type="match status" value="1"/>
</dbReference>
<dbReference type="Pfam" id="PF13193">
    <property type="entry name" value="AMP-binding_C"/>
    <property type="match status" value="1"/>
</dbReference>
<evidence type="ECO:0000313" key="10">
    <source>
        <dbReference type="EMBL" id="MBB4677330.1"/>
    </source>
</evidence>
<comment type="cofactor">
    <cofactor evidence="1">
        <name>pantetheine 4'-phosphate</name>
        <dbReference type="ChEBI" id="CHEBI:47942"/>
    </cofactor>
</comment>
<name>A0A7W7FTT4_9PSEU</name>
<dbReference type="InterPro" id="IPR023213">
    <property type="entry name" value="CAT-like_dom_sf"/>
</dbReference>
<dbReference type="InterPro" id="IPR001242">
    <property type="entry name" value="Condensation_dom"/>
</dbReference>
<dbReference type="InterPro" id="IPR010071">
    <property type="entry name" value="AA_adenyl_dom"/>
</dbReference>
<proteinExistence type="inferred from homology"/>
<dbReference type="Gene3D" id="3.30.300.30">
    <property type="match status" value="1"/>
</dbReference>
<feature type="domain" description="Carrier" evidence="9">
    <location>
        <begin position="1"/>
        <end position="77"/>
    </location>
</feature>
<keyword evidence="7" id="KW-0436">Ligase</keyword>
<dbReference type="AlphaFoldDB" id="A0A7W7FTT4"/>
<evidence type="ECO:0000256" key="1">
    <source>
        <dbReference type="ARBA" id="ARBA00001957"/>
    </source>
</evidence>
<dbReference type="PANTHER" id="PTHR45527">
    <property type="entry name" value="NONRIBOSOMAL PEPTIDE SYNTHETASE"/>
    <property type="match status" value="1"/>
</dbReference>
<dbReference type="InterPro" id="IPR057737">
    <property type="entry name" value="Condensation_MtbB-like"/>
</dbReference>
<protein>
    <recommendedName>
        <fullName evidence="4">Phenyloxazoline synthase MbtB</fullName>
    </recommendedName>
    <alternativeName>
        <fullName evidence="8">Mycobactin synthetase protein B</fullName>
    </alternativeName>
</protein>
<evidence type="ECO:0000256" key="5">
    <source>
        <dbReference type="ARBA" id="ARBA00022450"/>
    </source>
</evidence>
<dbReference type="Pfam" id="PF00501">
    <property type="entry name" value="AMP-binding"/>
    <property type="match status" value="1"/>
</dbReference>
<evidence type="ECO:0000256" key="7">
    <source>
        <dbReference type="ARBA" id="ARBA00022598"/>
    </source>
</evidence>
<evidence type="ECO:0000256" key="4">
    <source>
        <dbReference type="ARBA" id="ARBA00016743"/>
    </source>
</evidence>
<dbReference type="InterPro" id="IPR045851">
    <property type="entry name" value="AMP-bd_C_sf"/>
</dbReference>
<keyword evidence="5" id="KW-0596">Phosphopantetheine</keyword>
<dbReference type="InterPro" id="IPR036736">
    <property type="entry name" value="ACP-like_sf"/>
</dbReference>
<dbReference type="Gene3D" id="1.10.1200.10">
    <property type="entry name" value="ACP-like"/>
    <property type="match status" value="2"/>
</dbReference>
<comment type="caution">
    <text evidence="10">The sequence shown here is derived from an EMBL/GenBank/DDBJ whole genome shotgun (WGS) entry which is preliminary data.</text>
</comment>
<dbReference type="PROSITE" id="PS00455">
    <property type="entry name" value="AMP_BINDING"/>
    <property type="match status" value="1"/>
</dbReference>
<dbReference type="InterPro" id="IPR020806">
    <property type="entry name" value="PKS_PP-bd"/>
</dbReference>
<dbReference type="GO" id="GO:0044550">
    <property type="term" value="P:secondary metabolite biosynthetic process"/>
    <property type="evidence" value="ECO:0007669"/>
    <property type="project" value="TreeGrafter"/>
</dbReference>
<evidence type="ECO:0000256" key="6">
    <source>
        <dbReference type="ARBA" id="ARBA00022553"/>
    </source>
</evidence>
<dbReference type="PROSITE" id="PS50075">
    <property type="entry name" value="CARRIER"/>
    <property type="match status" value="2"/>
</dbReference>
<dbReference type="SUPFAM" id="SSF56801">
    <property type="entry name" value="Acetyl-CoA synthetase-like"/>
    <property type="match status" value="1"/>
</dbReference>
<dbReference type="FunFam" id="3.40.50.12780:FF:000012">
    <property type="entry name" value="Non-ribosomal peptide synthetase"/>
    <property type="match status" value="1"/>
</dbReference>
<gene>
    <name evidence="10" type="ORF">HNR67_003448</name>
</gene>
<dbReference type="PANTHER" id="PTHR45527:SF10">
    <property type="entry name" value="PYOCHELIN SYNTHASE PCHF"/>
    <property type="match status" value="1"/>
</dbReference>
<dbReference type="InterPro" id="IPR025110">
    <property type="entry name" value="AMP-bd_C"/>
</dbReference>
<evidence type="ECO:0000256" key="8">
    <source>
        <dbReference type="ARBA" id="ARBA00033440"/>
    </source>
</evidence>
<keyword evidence="6" id="KW-0597">Phosphoprotein</keyword>
<sequence length="1142" mass="124286">MSSSPTADDLRREVAQLVDRTPEELLDADNLIELGLDSIRLMRLAGQWRKRGIEVTFAELAERPSLGEWFELLTGRLTPAPAPAAPAAPVERFDSAAEFPLALMQHAYWVGRGDGQALGAVAAHLYVEFDGGEVDPDRFAPAVRALIARHGMLRARLTDDGRQRIQDQPSHDALTVEDLREHAEEAAGARLAELREQWSHQILDIEGGQVFALQLTRLPGGRSRLHVDVDMVAADALSFRVLLADLAALYQGETLAPIDYSYPQYLAERAPLRREAWERARSWWQSRLPELPAAPDLPLVPEADRGDGLHTVRKHLWLAPEDKQRLIERAHQHRITPAMALATVFAEVLAAWSGQPRFLLNLPLFDRENTHADVGKLVGDFTSSVLLDVDLSEPRSFLEDARRLQARMHTDAAYADYSGVEVLRDLSRANGEQILAPVVYTSALNLGELFDDKVKGSFGEPVWIISQGPQVLLDAQVTEVNGGLLVNWDIRESAFPAGLMDAMFEAYRTLVHWLGSADSDWHQPVPALLPTAQLTARDTANDTAAPRSGRRLHEGFFNQAKETPDAPAVLWGADGELSYRELAERAGRVAGALRTRGVEIGEAVAITLPKGPDQLVAVLGVLAAGATYVPVSVEQPAARRERIHARAGVRLVLDADRLAEALRAEPAEPVLGEEEVPAYVLFTSGSTGEPKGVEVPHRAAMNTIDDLNARYEIGPADRTLGVSALDFDLSVFDIFGPLSVGGAIVLVSESERREAADWATLVRDRGVTIVNCVPPLLDMLLNAGDLGDTLRLVLLGGDWVTVDLPGRLRAQAPAARFVGLGGTTETAIHSTVCEVTGEVPAHWISVPYGTPLTNVRCRVVDARGRDCPDWVAGELWIGGDGVALGYRGDPERTADRFVVHNGQNWYRTGDLGRYWPDGTLEFLGRRDHQVKLRGFRIELGEVESALGALDGVGRAIAGVTRAPGATLVAAVAATGVTGDELREQVRQALPPHMVPERIVVLAELPLTANGKIDRRAVQQLWAEQDNSRPFVPPRTALEKVVAGVWHEVLGGAEFGLDDDFFQRGGDSVLATTIVSRLREALDTTAVSVKLLFATLSVGGMAAQLLERETTSGRLDQVAEIYLAVLEMSADEVEAELSRSAGE</sequence>
<dbReference type="RefSeq" id="WP_185003295.1">
    <property type="nucleotide sequence ID" value="NZ_BAAAUI010000032.1"/>
</dbReference>
<dbReference type="EMBL" id="JACHMH010000001">
    <property type="protein sequence ID" value="MBB4677330.1"/>
    <property type="molecule type" value="Genomic_DNA"/>
</dbReference>
<evidence type="ECO:0000259" key="9">
    <source>
        <dbReference type="PROSITE" id="PS50075"/>
    </source>
</evidence>
<accession>A0A7W7FTT4</accession>
<dbReference type="NCBIfam" id="TIGR01733">
    <property type="entry name" value="AA-adenyl-dom"/>
    <property type="match status" value="1"/>
</dbReference>
<dbReference type="Pfam" id="PF00550">
    <property type="entry name" value="PP-binding"/>
    <property type="match status" value="2"/>
</dbReference>
<dbReference type="FunFam" id="3.30.559.30:FF:000006">
    <property type="entry name" value="Yersiniabactin polyketide/non-ribosomal peptide synthetase"/>
    <property type="match status" value="1"/>
</dbReference>
<evidence type="ECO:0000313" key="11">
    <source>
        <dbReference type="Proteomes" id="UP000533598"/>
    </source>
</evidence>
<dbReference type="GO" id="GO:0008610">
    <property type="term" value="P:lipid biosynthetic process"/>
    <property type="evidence" value="ECO:0007669"/>
    <property type="project" value="UniProtKB-ARBA"/>
</dbReference>
<organism evidence="10 11">
    <name type="scientific">Crossiella cryophila</name>
    <dbReference type="NCBI Taxonomy" id="43355"/>
    <lineage>
        <taxon>Bacteria</taxon>
        <taxon>Bacillati</taxon>
        <taxon>Actinomycetota</taxon>
        <taxon>Actinomycetes</taxon>
        <taxon>Pseudonocardiales</taxon>
        <taxon>Pseudonocardiaceae</taxon>
        <taxon>Crossiella</taxon>
    </lineage>
</organism>
<dbReference type="Gene3D" id="3.30.559.10">
    <property type="entry name" value="Chloramphenicol acetyltransferase-like domain"/>
    <property type="match status" value="1"/>
</dbReference>
<dbReference type="SUPFAM" id="SSF47336">
    <property type="entry name" value="ACP-like"/>
    <property type="match status" value="2"/>
</dbReference>
<feature type="domain" description="Carrier" evidence="9">
    <location>
        <begin position="1032"/>
        <end position="1108"/>
    </location>
</feature>
<dbReference type="InterPro" id="IPR009081">
    <property type="entry name" value="PP-bd_ACP"/>
</dbReference>
<dbReference type="InterPro" id="IPR000873">
    <property type="entry name" value="AMP-dep_synth/lig_dom"/>
</dbReference>
<dbReference type="Proteomes" id="UP000533598">
    <property type="component" value="Unassembled WGS sequence"/>
</dbReference>
<dbReference type="Gene3D" id="3.40.50.12780">
    <property type="entry name" value="N-terminal domain of ligase-like"/>
    <property type="match status" value="1"/>
</dbReference>
<dbReference type="CDD" id="cd19535">
    <property type="entry name" value="Cyc_NRPS"/>
    <property type="match status" value="1"/>
</dbReference>
<dbReference type="InterPro" id="IPR020845">
    <property type="entry name" value="AMP-binding_CS"/>
</dbReference>
<dbReference type="GO" id="GO:0005737">
    <property type="term" value="C:cytoplasm"/>
    <property type="evidence" value="ECO:0007669"/>
    <property type="project" value="TreeGrafter"/>
</dbReference>
<reference evidence="10 11" key="1">
    <citation type="submission" date="2020-08" db="EMBL/GenBank/DDBJ databases">
        <title>Sequencing the genomes of 1000 actinobacteria strains.</title>
        <authorList>
            <person name="Klenk H.-P."/>
        </authorList>
    </citation>
    <scope>NUCLEOTIDE SEQUENCE [LARGE SCALE GENOMIC DNA]</scope>
    <source>
        <strain evidence="10 11">DSM 44230</strain>
    </source>
</reference>
<comment type="pathway">
    <text evidence="2">Siderophore biosynthesis; mycobactin biosynthesis.</text>
</comment>
<dbReference type="GO" id="GO:0016874">
    <property type="term" value="F:ligase activity"/>
    <property type="evidence" value="ECO:0007669"/>
    <property type="project" value="UniProtKB-KW"/>
</dbReference>
<dbReference type="CDD" id="cd12114">
    <property type="entry name" value="A_NRPS_TlmIV_like"/>
    <property type="match status" value="1"/>
</dbReference>
<dbReference type="InterPro" id="IPR042099">
    <property type="entry name" value="ANL_N_sf"/>
</dbReference>
<evidence type="ECO:0000256" key="2">
    <source>
        <dbReference type="ARBA" id="ARBA00005102"/>
    </source>
</evidence>
<dbReference type="SUPFAM" id="SSF52777">
    <property type="entry name" value="CoA-dependent acyltransferases"/>
    <property type="match status" value="2"/>
</dbReference>
<dbReference type="GO" id="GO:0031177">
    <property type="term" value="F:phosphopantetheine binding"/>
    <property type="evidence" value="ECO:0007669"/>
    <property type="project" value="InterPro"/>
</dbReference>
<comment type="similarity">
    <text evidence="3">Belongs to the ATP-dependent AMP-binding enzyme family. MbtB subfamily.</text>
</comment>
<dbReference type="SMART" id="SM00823">
    <property type="entry name" value="PKS_PP"/>
    <property type="match status" value="2"/>
</dbReference>
<evidence type="ECO:0000256" key="3">
    <source>
        <dbReference type="ARBA" id="ARBA00007380"/>
    </source>
</evidence>
<dbReference type="GO" id="GO:0043041">
    <property type="term" value="P:amino acid activation for nonribosomal peptide biosynthetic process"/>
    <property type="evidence" value="ECO:0007669"/>
    <property type="project" value="TreeGrafter"/>
</dbReference>
<keyword evidence="11" id="KW-1185">Reference proteome</keyword>
<dbReference type="Gene3D" id="3.30.559.30">
    <property type="entry name" value="Nonribosomal peptide synthetase, condensation domain"/>
    <property type="match status" value="1"/>
</dbReference>
<dbReference type="FunFam" id="3.30.559.10:FF:000023">
    <property type="entry name" value="Non-ribosomal peptide synthetase"/>
    <property type="match status" value="1"/>
</dbReference>